<evidence type="ECO:0000256" key="10">
    <source>
        <dbReference type="ARBA" id="ARBA00023027"/>
    </source>
</evidence>
<comment type="cofactor">
    <cofactor evidence="18 19">
        <name>K(+)</name>
        <dbReference type="ChEBI" id="CHEBI:29103"/>
    </cofactor>
    <text evidence="18 19">Binds 1 potassium ion per subunit.</text>
</comment>
<feature type="binding site" evidence="18">
    <location>
        <position position="69"/>
    </location>
    <ligand>
        <name>K(+)</name>
        <dbReference type="ChEBI" id="CHEBI:29103"/>
    </ligand>
</feature>
<keyword evidence="23" id="KW-1185">Reference proteome</keyword>
<comment type="function">
    <text evidence="17">Catalyzes the dehydration of the S-form of NAD(P)HX at the expense of ADP, which is converted to AMP. Together with NAD(P)HX epimerase, which catalyzes the epimerization of the S- and R-forms, the enzyme allows the repair of both epimers of NAD(P)HX, a damaged form of NAD(P)H that is a result of enzymatic or heat-dependent hydration.</text>
</comment>
<dbReference type="CDD" id="cd01171">
    <property type="entry name" value="YXKO-related"/>
    <property type="match status" value="1"/>
</dbReference>
<dbReference type="Pfam" id="PF01256">
    <property type="entry name" value="Carb_kinase"/>
    <property type="match status" value="1"/>
</dbReference>
<dbReference type="NCBIfam" id="TIGR00197">
    <property type="entry name" value="yjeF_nterm"/>
    <property type="match status" value="1"/>
</dbReference>
<dbReference type="InterPro" id="IPR017953">
    <property type="entry name" value="Carbohydrate_kinase_pred_CS"/>
</dbReference>
<protein>
    <recommendedName>
        <fullName evidence="19">Bifunctional NAD(P)H-hydrate repair enzyme</fullName>
    </recommendedName>
    <alternativeName>
        <fullName evidence="19">Nicotinamide nucleotide repair protein</fullName>
    </alternativeName>
    <domain>
        <recommendedName>
            <fullName evidence="19">ADP-dependent (S)-NAD(P)H-hydrate dehydratase</fullName>
            <ecNumber evidence="19">4.2.1.136</ecNumber>
        </recommendedName>
        <alternativeName>
            <fullName evidence="19">ADP-dependent NAD(P)HX dehydratase</fullName>
        </alternativeName>
    </domain>
    <domain>
        <recommendedName>
            <fullName evidence="19">NAD(P)H-hydrate epimerase</fullName>
            <ecNumber evidence="19">5.1.99.6</ecNumber>
        </recommendedName>
    </domain>
</protein>
<comment type="similarity">
    <text evidence="3 19">In the N-terminal section; belongs to the NnrE/AIBP family.</text>
</comment>
<evidence type="ECO:0000259" key="21">
    <source>
        <dbReference type="PROSITE" id="PS51385"/>
    </source>
</evidence>
<gene>
    <name evidence="17" type="primary">nnrD</name>
    <name evidence="18" type="synonym">nnrE</name>
    <name evidence="22" type="ORF">AACH06_26080</name>
</gene>
<keyword evidence="9 18" id="KW-0630">Potassium</keyword>
<feature type="binding site" evidence="17">
    <location>
        <position position="339"/>
    </location>
    <ligand>
        <name>(6S)-NADPHX</name>
        <dbReference type="ChEBI" id="CHEBI:64076"/>
    </ligand>
</feature>
<dbReference type="PROSITE" id="PS51383">
    <property type="entry name" value="YJEF_C_3"/>
    <property type="match status" value="1"/>
</dbReference>
<feature type="binding site" evidence="18">
    <location>
        <begin position="68"/>
        <end position="72"/>
    </location>
    <ligand>
        <name>(6S)-NADPHX</name>
        <dbReference type="ChEBI" id="CHEBI:64076"/>
    </ligand>
</feature>
<keyword evidence="10 17" id="KW-0520">NAD</keyword>
<dbReference type="PROSITE" id="PS01050">
    <property type="entry name" value="YJEF_C_2"/>
    <property type="match status" value="1"/>
</dbReference>
<feature type="binding site" evidence="17">
    <location>
        <position position="279"/>
    </location>
    <ligand>
        <name>(6S)-NADPHX</name>
        <dbReference type="ChEBI" id="CHEBI:64076"/>
    </ligand>
</feature>
<evidence type="ECO:0000256" key="8">
    <source>
        <dbReference type="ARBA" id="ARBA00022857"/>
    </source>
</evidence>
<feature type="domain" description="YjeF N-terminal" evidence="21">
    <location>
        <begin position="22"/>
        <end position="234"/>
    </location>
</feature>
<dbReference type="InterPro" id="IPR004443">
    <property type="entry name" value="YjeF_N_dom"/>
</dbReference>
<dbReference type="SUPFAM" id="SSF64153">
    <property type="entry name" value="YjeF N-terminal domain-like"/>
    <property type="match status" value="1"/>
</dbReference>
<dbReference type="EC" id="4.2.1.136" evidence="19"/>
<dbReference type="Gene3D" id="3.40.50.10260">
    <property type="entry name" value="YjeF N-terminal domain"/>
    <property type="match status" value="1"/>
</dbReference>
<evidence type="ECO:0000256" key="19">
    <source>
        <dbReference type="PIRNR" id="PIRNR017184"/>
    </source>
</evidence>
<dbReference type="InterPro" id="IPR029056">
    <property type="entry name" value="Ribokinase-like"/>
</dbReference>
<name>A0ABU9C0E5_9BURK</name>
<evidence type="ECO:0000256" key="13">
    <source>
        <dbReference type="ARBA" id="ARBA00023268"/>
    </source>
</evidence>
<dbReference type="NCBIfam" id="TIGR00196">
    <property type="entry name" value="yjeF_cterm"/>
    <property type="match status" value="1"/>
</dbReference>
<feature type="binding site" evidence="17">
    <location>
        <begin position="430"/>
        <end position="434"/>
    </location>
    <ligand>
        <name>AMP</name>
        <dbReference type="ChEBI" id="CHEBI:456215"/>
    </ligand>
</feature>
<keyword evidence="12 17" id="KW-0456">Lyase</keyword>
<evidence type="ECO:0000256" key="12">
    <source>
        <dbReference type="ARBA" id="ARBA00023239"/>
    </source>
</evidence>
<comment type="catalytic activity">
    <reaction evidence="15 17 19">
        <text>(6S)-NADHX + ADP = AMP + phosphate + NADH + H(+)</text>
        <dbReference type="Rhea" id="RHEA:32223"/>
        <dbReference type="ChEBI" id="CHEBI:15378"/>
        <dbReference type="ChEBI" id="CHEBI:43474"/>
        <dbReference type="ChEBI" id="CHEBI:57945"/>
        <dbReference type="ChEBI" id="CHEBI:64074"/>
        <dbReference type="ChEBI" id="CHEBI:456215"/>
        <dbReference type="ChEBI" id="CHEBI:456216"/>
        <dbReference type="EC" id="4.2.1.136"/>
    </reaction>
</comment>
<comment type="function">
    <text evidence="18">Catalyzes the epimerization of the S- and R-forms of NAD(P)HX, a damaged form of NAD(P)H that is a result of enzymatic or heat-dependent hydration. This is a prerequisite for the S-specific NAD(P)H-hydrate dehydratase to allow the repair of both epimers of NAD(P)HX.</text>
</comment>
<comment type="catalytic activity">
    <reaction evidence="2 18 19">
        <text>(6R)-NADPHX = (6S)-NADPHX</text>
        <dbReference type="Rhea" id="RHEA:32227"/>
        <dbReference type="ChEBI" id="CHEBI:64076"/>
        <dbReference type="ChEBI" id="CHEBI:64077"/>
        <dbReference type="EC" id="5.1.99.6"/>
    </reaction>
</comment>
<feature type="binding site" evidence="18">
    <location>
        <position position="176"/>
    </location>
    <ligand>
        <name>(6S)-NADPHX</name>
        <dbReference type="ChEBI" id="CHEBI:64076"/>
    </ligand>
</feature>
<feature type="domain" description="YjeF C-terminal" evidence="20">
    <location>
        <begin position="244"/>
        <end position="525"/>
    </location>
</feature>
<evidence type="ECO:0000256" key="18">
    <source>
        <dbReference type="HAMAP-Rule" id="MF_01966"/>
    </source>
</evidence>
<feature type="binding site" evidence="17">
    <location>
        <position position="460"/>
    </location>
    <ligand>
        <name>(6S)-NADPHX</name>
        <dbReference type="ChEBI" id="CHEBI:64076"/>
    </ligand>
</feature>
<feature type="binding site" evidence="18">
    <location>
        <begin position="144"/>
        <end position="150"/>
    </location>
    <ligand>
        <name>(6S)-NADPHX</name>
        <dbReference type="ChEBI" id="CHEBI:64076"/>
    </ligand>
</feature>
<comment type="catalytic activity">
    <reaction evidence="16 17 19">
        <text>(6S)-NADPHX + ADP = AMP + phosphate + NADPH + H(+)</text>
        <dbReference type="Rhea" id="RHEA:32235"/>
        <dbReference type="ChEBI" id="CHEBI:15378"/>
        <dbReference type="ChEBI" id="CHEBI:43474"/>
        <dbReference type="ChEBI" id="CHEBI:57783"/>
        <dbReference type="ChEBI" id="CHEBI:64076"/>
        <dbReference type="ChEBI" id="CHEBI:456215"/>
        <dbReference type="ChEBI" id="CHEBI:456216"/>
        <dbReference type="EC" id="4.2.1.136"/>
    </reaction>
</comment>
<dbReference type="Pfam" id="PF03853">
    <property type="entry name" value="YjeF_N"/>
    <property type="match status" value="1"/>
</dbReference>
<dbReference type="PANTHER" id="PTHR12592:SF0">
    <property type="entry name" value="ATP-DEPENDENT (S)-NAD(P)H-HYDRATE DEHYDRATASE"/>
    <property type="match status" value="1"/>
</dbReference>
<dbReference type="PROSITE" id="PS51385">
    <property type="entry name" value="YJEF_N"/>
    <property type="match status" value="1"/>
</dbReference>
<evidence type="ECO:0000256" key="5">
    <source>
        <dbReference type="ARBA" id="ARBA00022723"/>
    </source>
</evidence>
<dbReference type="PIRSF" id="PIRSF017184">
    <property type="entry name" value="Nnr"/>
    <property type="match status" value="1"/>
</dbReference>
<comment type="function">
    <text evidence="14 19">Bifunctional enzyme that catalyzes the epimerization of the S- and R-forms of NAD(P)HX and the dehydration of the S-form of NAD(P)HX at the expense of ADP, which is converted to AMP. This allows the repair of both epimers of NAD(P)HX, a damaged form of NAD(P)H that is a result of enzymatic or heat-dependent hydration.</text>
</comment>
<evidence type="ECO:0000256" key="6">
    <source>
        <dbReference type="ARBA" id="ARBA00022741"/>
    </source>
</evidence>
<dbReference type="HAMAP" id="MF_01966">
    <property type="entry name" value="NADHX_epimerase"/>
    <property type="match status" value="1"/>
</dbReference>
<comment type="subunit">
    <text evidence="17">Homotetramer.</text>
</comment>
<organism evidence="22 23">
    <name type="scientific">Ideonella lacteola</name>
    <dbReference type="NCBI Taxonomy" id="2984193"/>
    <lineage>
        <taxon>Bacteria</taxon>
        <taxon>Pseudomonadati</taxon>
        <taxon>Pseudomonadota</taxon>
        <taxon>Betaproteobacteria</taxon>
        <taxon>Burkholderiales</taxon>
        <taxon>Sphaerotilaceae</taxon>
        <taxon>Ideonella</taxon>
    </lineage>
</organism>
<keyword evidence="8 17" id="KW-0521">NADP</keyword>
<evidence type="ECO:0000313" key="23">
    <source>
        <dbReference type="Proteomes" id="UP001371218"/>
    </source>
</evidence>
<dbReference type="SUPFAM" id="SSF53613">
    <property type="entry name" value="Ribokinase-like"/>
    <property type="match status" value="1"/>
</dbReference>
<evidence type="ECO:0000256" key="16">
    <source>
        <dbReference type="ARBA" id="ARBA00049209"/>
    </source>
</evidence>
<evidence type="ECO:0000256" key="15">
    <source>
        <dbReference type="ARBA" id="ARBA00048238"/>
    </source>
</evidence>
<reference evidence="22 23" key="1">
    <citation type="submission" date="2024-04" db="EMBL/GenBank/DDBJ databases">
        <title>Novel species of the genus Ideonella isolated from streams.</title>
        <authorList>
            <person name="Lu H."/>
        </authorList>
    </citation>
    <scope>NUCLEOTIDE SEQUENCE [LARGE SCALE GENOMIC DNA]</scope>
    <source>
        <strain evidence="22 23">DXS29W</strain>
    </source>
</reference>
<evidence type="ECO:0000256" key="2">
    <source>
        <dbReference type="ARBA" id="ARBA00000909"/>
    </source>
</evidence>
<evidence type="ECO:0000313" key="22">
    <source>
        <dbReference type="EMBL" id="MEK8034310.1"/>
    </source>
</evidence>
<dbReference type="RefSeq" id="WP_341428735.1">
    <property type="nucleotide sequence ID" value="NZ_JBBUTG010000027.1"/>
</dbReference>
<keyword evidence="13" id="KW-0511">Multifunctional enzyme</keyword>
<keyword evidence="7 17" id="KW-0067">ATP-binding</keyword>
<accession>A0ABU9C0E5</accession>
<comment type="caution">
    <text evidence="18">Lacks conserved residue(s) required for the propagation of feature annotation.</text>
</comment>
<dbReference type="InterPro" id="IPR000631">
    <property type="entry name" value="CARKD"/>
</dbReference>
<dbReference type="EC" id="5.1.99.6" evidence="19"/>
<proteinExistence type="inferred from homology"/>
<evidence type="ECO:0000256" key="7">
    <source>
        <dbReference type="ARBA" id="ARBA00022840"/>
    </source>
</evidence>
<evidence type="ECO:0000256" key="9">
    <source>
        <dbReference type="ARBA" id="ARBA00022958"/>
    </source>
</evidence>
<dbReference type="Proteomes" id="UP001371218">
    <property type="component" value="Unassembled WGS sequence"/>
</dbReference>
<feature type="binding site" evidence="17">
    <location>
        <position position="459"/>
    </location>
    <ligand>
        <name>AMP</name>
        <dbReference type="ChEBI" id="CHEBI:456215"/>
    </ligand>
</feature>
<dbReference type="PANTHER" id="PTHR12592">
    <property type="entry name" value="ATP-DEPENDENT (S)-NAD(P)H-HYDRATE DEHYDRATASE FAMILY MEMBER"/>
    <property type="match status" value="1"/>
</dbReference>
<sequence length="526" mass="53498">MNGPRRVIPGDGCDALHDTGSSRAIERAALAAAAPHELMERAGLAVARLALSIAPHAQRFWVAAGPGNNGGDGLVAARWLLAAGKAVLVSCTGDPDRLPPDARQARHRALLAGVPIESMASSAATEQDARDDRRFDVVIDALLGLGQTRPAEGAIAELIHVVNRHRRQGALVLAIDLPTGLCADTGRLLGSAVVQADVTLSLLTLKPGLFTGAGRDLAGDIWCDDLAVPPAAQAAAYRLTGSADARAALAPRRLADHASHKGRFGDLWVVGGDQGMQGAAQLAAQAGLRAGAGRVYLSCLADASPTAPPSGAPELMVRSLESGLAAGLADSATVVCGCGGGMAVQGALPLLIDRAPRLVLDADALNRTAEDPSLAAQLEARGKRGLPTILTPHPLEAARLLGTDTATLQADRPQAARRLAQRFGAVVVLKGSGSMVAAPVQAMAINASGNARLATAGTGDVLAGLIGGCWSSHPTSDGSSGLEQAFQVACGATWLHGRAAESSNEQLPLIAHRLVEAIADAADALG</sequence>
<evidence type="ECO:0000256" key="14">
    <source>
        <dbReference type="ARBA" id="ARBA00025153"/>
    </source>
</evidence>
<comment type="catalytic activity">
    <reaction evidence="1 18 19">
        <text>(6R)-NADHX = (6S)-NADHX</text>
        <dbReference type="Rhea" id="RHEA:32215"/>
        <dbReference type="ChEBI" id="CHEBI:64074"/>
        <dbReference type="ChEBI" id="CHEBI:64075"/>
        <dbReference type="EC" id="5.1.99.6"/>
    </reaction>
</comment>
<dbReference type="InterPro" id="IPR036652">
    <property type="entry name" value="YjeF_N_dom_sf"/>
</dbReference>
<evidence type="ECO:0000259" key="20">
    <source>
        <dbReference type="PROSITE" id="PS51383"/>
    </source>
</evidence>
<evidence type="ECO:0000256" key="3">
    <source>
        <dbReference type="ARBA" id="ARBA00006001"/>
    </source>
</evidence>
<evidence type="ECO:0000256" key="11">
    <source>
        <dbReference type="ARBA" id="ARBA00023235"/>
    </source>
</evidence>
<comment type="similarity">
    <text evidence="17">Belongs to the NnrD/CARKD family.</text>
</comment>
<dbReference type="Gene3D" id="3.40.1190.20">
    <property type="match status" value="1"/>
</dbReference>
<comment type="similarity">
    <text evidence="18">Belongs to the NnrE/AIBP family.</text>
</comment>
<comment type="caution">
    <text evidence="22">The sequence shown here is derived from an EMBL/GenBank/DDBJ whole genome shotgun (WGS) entry which is preliminary data.</text>
</comment>
<comment type="cofactor">
    <cofactor evidence="17">
        <name>Mg(2+)</name>
        <dbReference type="ChEBI" id="CHEBI:18420"/>
    </cofactor>
</comment>
<evidence type="ECO:0000256" key="17">
    <source>
        <dbReference type="HAMAP-Rule" id="MF_01965"/>
    </source>
</evidence>
<evidence type="ECO:0000256" key="4">
    <source>
        <dbReference type="ARBA" id="ARBA00009524"/>
    </source>
</evidence>
<keyword evidence="11 18" id="KW-0413">Isomerase</keyword>
<keyword evidence="6 17" id="KW-0547">Nucleotide-binding</keyword>
<dbReference type="EMBL" id="JBBUTG010000027">
    <property type="protein sequence ID" value="MEK8034310.1"/>
    <property type="molecule type" value="Genomic_DNA"/>
</dbReference>
<dbReference type="InterPro" id="IPR030677">
    <property type="entry name" value="Nnr"/>
</dbReference>
<comment type="similarity">
    <text evidence="4 19">In the C-terminal section; belongs to the NnrD/CARKD family.</text>
</comment>
<dbReference type="HAMAP" id="MF_01965">
    <property type="entry name" value="NADHX_dehydratase"/>
    <property type="match status" value="1"/>
</dbReference>
<feature type="binding site" evidence="18">
    <location>
        <position position="140"/>
    </location>
    <ligand>
        <name>K(+)</name>
        <dbReference type="ChEBI" id="CHEBI:29103"/>
    </ligand>
</feature>
<evidence type="ECO:0000256" key="1">
    <source>
        <dbReference type="ARBA" id="ARBA00000013"/>
    </source>
</evidence>
<feature type="binding site" evidence="17">
    <location>
        <position position="393"/>
    </location>
    <ligand>
        <name>(6S)-NADPHX</name>
        <dbReference type="ChEBI" id="CHEBI:64076"/>
    </ligand>
</feature>
<feature type="binding site" evidence="18">
    <location>
        <position position="179"/>
    </location>
    <ligand>
        <name>K(+)</name>
        <dbReference type="ChEBI" id="CHEBI:29103"/>
    </ligand>
</feature>
<keyword evidence="5 18" id="KW-0479">Metal-binding</keyword>